<evidence type="ECO:0000256" key="1">
    <source>
        <dbReference type="SAM" id="MobiDB-lite"/>
    </source>
</evidence>
<gene>
    <name evidence="2" type="ORF">J1N35_034527</name>
</gene>
<reference evidence="2 3" key="1">
    <citation type="journal article" date="2021" name="Plant Biotechnol. J.">
        <title>Multi-omics assisted identification of the key and species-specific regulatory components of drought-tolerant mechanisms in Gossypium stocksii.</title>
        <authorList>
            <person name="Yu D."/>
            <person name="Ke L."/>
            <person name="Zhang D."/>
            <person name="Wu Y."/>
            <person name="Sun Y."/>
            <person name="Mei J."/>
            <person name="Sun J."/>
            <person name="Sun Y."/>
        </authorList>
    </citation>
    <scope>NUCLEOTIDE SEQUENCE [LARGE SCALE GENOMIC DNA]</scope>
    <source>
        <strain evidence="3">cv. E1</strain>
        <tissue evidence="2">Leaf</tissue>
    </source>
</reference>
<keyword evidence="3" id="KW-1185">Reference proteome</keyword>
<dbReference type="Proteomes" id="UP000828251">
    <property type="component" value="Unassembled WGS sequence"/>
</dbReference>
<organism evidence="2 3">
    <name type="scientific">Gossypium stocksii</name>
    <dbReference type="NCBI Taxonomy" id="47602"/>
    <lineage>
        <taxon>Eukaryota</taxon>
        <taxon>Viridiplantae</taxon>
        <taxon>Streptophyta</taxon>
        <taxon>Embryophyta</taxon>
        <taxon>Tracheophyta</taxon>
        <taxon>Spermatophyta</taxon>
        <taxon>Magnoliopsida</taxon>
        <taxon>eudicotyledons</taxon>
        <taxon>Gunneridae</taxon>
        <taxon>Pentapetalae</taxon>
        <taxon>rosids</taxon>
        <taxon>malvids</taxon>
        <taxon>Malvales</taxon>
        <taxon>Malvaceae</taxon>
        <taxon>Malvoideae</taxon>
        <taxon>Gossypium</taxon>
    </lineage>
</organism>
<accession>A0A9D3US85</accession>
<name>A0A9D3US85_9ROSI</name>
<evidence type="ECO:0000313" key="2">
    <source>
        <dbReference type="EMBL" id="KAH1056462.1"/>
    </source>
</evidence>
<sequence>MHSENVDCSVSGVTDMDSKAKQGPPTSDANNPELGAEALTRLVREALVEVFEARVKKMSETLQSGCLDWILVASLCLSSSFLSATTEGFVPLL</sequence>
<dbReference type="EMBL" id="JAIQCV010000010">
    <property type="protein sequence ID" value="KAH1056462.1"/>
    <property type="molecule type" value="Genomic_DNA"/>
</dbReference>
<feature type="region of interest" description="Disordered" evidence="1">
    <location>
        <begin position="1"/>
        <end position="35"/>
    </location>
</feature>
<comment type="caution">
    <text evidence="2">The sequence shown here is derived from an EMBL/GenBank/DDBJ whole genome shotgun (WGS) entry which is preliminary data.</text>
</comment>
<proteinExistence type="predicted"/>
<protein>
    <submittedName>
        <fullName evidence="2">Uncharacterized protein</fullName>
    </submittedName>
</protein>
<evidence type="ECO:0000313" key="3">
    <source>
        <dbReference type="Proteomes" id="UP000828251"/>
    </source>
</evidence>
<feature type="compositionally biased region" description="Polar residues" evidence="1">
    <location>
        <begin position="1"/>
        <end position="12"/>
    </location>
</feature>
<dbReference type="AlphaFoldDB" id="A0A9D3US85"/>